<gene>
    <name evidence="2" type="ORF">RhiirC2_718582</name>
</gene>
<proteinExistence type="predicted"/>
<accession>A0A2N1MHV2</accession>
<evidence type="ECO:0000313" key="3">
    <source>
        <dbReference type="Proteomes" id="UP000233469"/>
    </source>
</evidence>
<protein>
    <recommendedName>
        <fullName evidence="4">CCHC-type domain-containing protein</fullName>
    </recommendedName>
</protein>
<sequence length="212" mass="24614">MKRHKHNNSGRRNNRYAPKPPQYKTVYIKFTNESGAKYLLEKGWSLNIEDFNIKILPSNNNHELYQSRTSHGYKITGLPNNANVKDMNKIVTLINGKTCSIPKARNRFCSKTAYIMVEENDFKDKIMKITAFNTMLYIIPLKDNIKTCTQCGSPEHILQHCNAEHTLRQNGFKLFKTINIPRNNEKITVNKSISDNYGTIMKINEDFNKIQQ</sequence>
<name>A0A2N1MHV2_9GLOM</name>
<organism evidence="2 3">
    <name type="scientific">Rhizophagus irregularis</name>
    <dbReference type="NCBI Taxonomy" id="588596"/>
    <lineage>
        <taxon>Eukaryota</taxon>
        <taxon>Fungi</taxon>
        <taxon>Fungi incertae sedis</taxon>
        <taxon>Mucoromycota</taxon>
        <taxon>Glomeromycotina</taxon>
        <taxon>Glomeromycetes</taxon>
        <taxon>Glomerales</taxon>
        <taxon>Glomeraceae</taxon>
        <taxon>Rhizophagus</taxon>
    </lineage>
</organism>
<evidence type="ECO:0000256" key="1">
    <source>
        <dbReference type="SAM" id="MobiDB-lite"/>
    </source>
</evidence>
<reference evidence="2 3" key="1">
    <citation type="submission" date="2016-04" db="EMBL/GenBank/DDBJ databases">
        <title>Genome analyses suggest a sexual origin of heterokaryosis in a supposedly ancient asexual fungus.</title>
        <authorList>
            <person name="Ropars J."/>
            <person name="Sedzielewska K."/>
            <person name="Noel J."/>
            <person name="Charron P."/>
            <person name="Farinelli L."/>
            <person name="Marton T."/>
            <person name="Kruger M."/>
            <person name="Pelin A."/>
            <person name="Brachmann A."/>
            <person name="Corradi N."/>
        </authorList>
    </citation>
    <scope>NUCLEOTIDE SEQUENCE [LARGE SCALE GENOMIC DNA]</scope>
    <source>
        <strain evidence="2 3">C2</strain>
    </source>
</reference>
<dbReference type="AlphaFoldDB" id="A0A2N1MHV2"/>
<feature type="compositionally biased region" description="Basic residues" evidence="1">
    <location>
        <begin position="1"/>
        <end position="14"/>
    </location>
</feature>
<feature type="region of interest" description="Disordered" evidence="1">
    <location>
        <begin position="1"/>
        <end position="20"/>
    </location>
</feature>
<dbReference type="Proteomes" id="UP000233469">
    <property type="component" value="Unassembled WGS sequence"/>
</dbReference>
<dbReference type="EMBL" id="LLXL01002304">
    <property type="protein sequence ID" value="PKK61205.1"/>
    <property type="molecule type" value="Genomic_DNA"/>
</dbReference>
<comment type="caution">
    <text evidence="2">The sequence shown here is derived from an EMBL/GenBank/DDBJ whole genome shotgun (WGS) entry which is preliminary data.</text>
</comment>
<evidence type="ECO:0000313" key="2">
    <source>
        <dbReference type="EMBL" id="PKK61205.1"/>
    </source>
</evidence>
<evidence type="ECO:0008006" key="4">
    <source>
        <dbReference type="Google" id="ProtNLM"/>
    </source>
</evidence>
<dbReference type="VEuPathDB" id="FungiDB:FUN_011803"/>
<reference evidence="2 3" key="2">
    <citation type="submission" date="2017-10" db="EMBL/GenBank/DDBJ databases">
        <title>Extensive intraspecific genome diversity in a model arbuscular mycorrhizal fungus.</title>
        <authorList>
            <person name="Chen E.C.H."/>
            <person name="Morin E."/>
            <person name="Baudet D."/>
            <person name="Noel J."/>
            <person name="Ndikumana S."/>
            <person name="Charron P."/>
            <person name="St-Onge C."/>
            <person name="Giorgi J."/>
            <person name="Grigoriev I.V."/>
            <person name="Roux C."/>
            <person name="Martin F.M."/>
            <person name="Corradi N."/>
        </authorList>
    </citation>
    <scope>NUCLEOTIDE SEQUENCE [LARGE SCALE GENOMIC DNA]</scope>
    <source>
        <strain evidence="2 3">C2</strain>
    </source>
</reference>